<dbReference type="PROSITE" id="PS50862">
    <property type="entry name" value="AA_TRNA_LIGASE_II"/>
    <property type="match status" value="1"/>
</dbReference>
<proteinExistence type="inferred from homology"/>
<evidence type="ECO:0000256" key="1">
    <source>
        <dbReference type="ARBA" id="ARBA00006303"/>
    </source>
</evidence>
<dbReference type="InterPro" id="IPR012340">
    <property type="entry name" value="NA-bd_OB-fold"/>
</dbReference>
<dbReference type="InterPro" id="IPR047090">
    <property type="entry name" value="AspRS_core"/>
</dbReference>
<dbReference type="CDD" id="cd04317">
    <property type="entry name" value="EcAspRS_like_N"/>
    <property type="match status" value="1"/>
</dbReference>
<protein>
    <recommendedName>
        <fullName evidence="7">Aspartate--tRNA(Asp/Asn) ligase</fullName>
        <ecNumber evidence="7">6.1.1.23</ecNumber>
    </recommendedName>
    <alternativeName>
        <fullName evidence="7">Aspartyl-tRNA synthetase</fullName>
        <shortName evidence="7">AspRS</shortName>
    </alternativeName>
    <alternativeName>
        <fullName evidence="7">Non-discriminating aspartyl-tRNA synthetase</fullName>
        <shortName evidence="7">ND-AspRS</shortName>
    </alternativeName>
</protein>
<feature type="binding site" evidence="7">
    <location>
        <begin position="557"/>
        <end position="560"/>
    </location>
    <ligand>
        <name>ATP</name>
        <dbReference type="ChEBI" id="CHEBI:30616"/>
    </ligand>
</feature>
<feature type="binding site" evidence="7">
    <location>
        <position position="257"/>
    </location>
    <ligand>
        <name>ATP</name>
        <dbReference type="ChEBI" id="CHEBI:30616"/>
    </ligand>
</feature>
<evidence type="ECO:0000256" key="5">
    <source>
        <dbReference type="ARBA" id="ARBA00022917"/>
    </source>
</evidence>
<dbReference type="InterPro" id="IPR004365">
    <property type="entry name" value="NA-bd_OB_tRNA"/>
</dbReference>
<evidence type="ECO:0000256" key="7">
    <source>
        <dbReference type="HAMAP-Rule" id="MF_00044"/>
    </source>
</evidence>
<comment type="catalytic activity">
    <reaction evidence="7">
        <text>tRNA(Asx) + L-aspartate + ATP = L-aspartyl-tRNA(Asx) + AMP + diphosphate</text>
        <dbReference type="Rhea" id="RHEA:18349"/>
        <dbReference type="Rhea" id="RHEA-COMP:9710"/>
        <dbReference type="Rhea" id="RHEA-COMP:9711"/>
        <dbReference type="ChEBI" id="CHEBI:29991"/>
        <dbReference type="ChEBI" id="CHEBI:30616"/>
        <dbReference type="ChEBI" id="CHEBI:33019"/>
        <dbReference type="ChEBI" id="CHEBI:78442"/>
        <dbReference type="ChEBI" id="CHEBI:78516"/>
        <dbReference type="ChEBI" id="CHEBI:456215"/>
        <dbReference type="EC" id="6.1.1.23"/>
    </reaction>
</comment>
<evidence type="ECO:0000259" key="8">
    <source>
        <dbReference type="PROSITE" id="PS50862"/>
    </source>
</evidence>
<dbReference type="Gene3D" id="3.30.1360.30">
    <property type="entry name" value="GAD-like domain"/>
    <property type="match status" value="1"/>
</dbReference>
<keyword evidence="6 7" id="KW-0030">Aminoacyl-tRNA synthetase</keyword>
<dbReference type="EC" id="6.1.1.23" evidence="7"/>
<dbReference type="GO" id="GO:0004815">
    <property type="term" value="F:aspartate-tRNA ligase activity"/>
    <property type="evidence" value="ECO:0007669"/>
    <property type="project" value="UniProtKB-UniRule"/>
</dbReference>
<evidence type="ECO:0000256" key="4">
    <source>
        <dbReference type="ARBA" id="ARBA00022840"/>
    </source>
</evidence>
<accession>A0A921AX56</accession>
<feature type="binding site" evidence="7">
    <location>
        <position position="512"/>
    </location>
    <ligand>
        <name>L-aspartate</name>
        <dbReference type="ChEBI" id="CHEBI:29991"/>
    </ligand>
</feature>
<comment type="subunit">
    <text evidence="7">Homodimer.</text>
</comment>
<dbReference type="InterPro" id="IPR004364">
    <property type="entry name" value="Aa-tRNA-synt_II"/>
</dbReference>
<dbReference type="HAMAP" id="MF_00044">
    <property type="entry name" value="Asp_tRNA_synth_type1"/>
    <property type="match status" value="1"/>
</dbReference>
<evidence type="ECO:0000256" key="2">
    <source>
        <dbReference type="ARBA" id="ARBA00022598"/>
    </source>
</evidence>
<organism evidence="9 10">
    <name type="scientific">Mailhella massiliensis</name>
    <dbReference type="NCBI Taxonomy" id="1903261"/>
    <lineage>
        <taxon>Bacteria</taxon>
        <taxon>Pseudomonadati</taxon>
        <taxon>Thermodesulfobacteriota</taxon>
        <taxon>Desulfovibrionia</taxon>
        <taxon>Desulfovibrionales</taxon>
        <taxon>Desulfovibrionaceae</taxon>
        <taxon>Mailhella</taxon>
    </lineage>
</organism>
<dbReference type="SUPFAM" id="SSF55681">
    <property type="entry name" value="Class II aaRS and biotin synthetases"/>
    <property type="match status" value="1"/>
</dbReference>
<feature type="region of interest" description="Aspartate" evidence="7">
    <location>
        <begin position="226"/>
        <end position="229"/>
    </location>
</feature>
<dbReference type="Proteomes" id="UP000698963">
    <property type="component" value="Unassembled WGS sequence"/>
</dbReference>
<feature type="binding site" evidence="7">
    <location>
        <position position="471"/>
    </location>
    <ligand>
        <name>L-aspartate</name>
        <dbReference type="ChEBI" id="CHEBI:29991"/>
    </ligand>
</feature>
<dbReference type="InterPro" id="IPR029351">
    <property type="entry name" value="GAD_dom"/>
</dbReference>
<dbReference type="InterPro" id="IPR047089">
    <property type="entry name" value="Asp-tRNA-ligase_1_N"/>
</dbReference>
<dbReference type="GO" id="GO:0005737">
    <property type="term" value="C:cytoplasm"/>
    <property type="evidence" value="ECO:0007669"/>
    <property type="project" value="UniProtKB-SubCell"/>
</dbReference>
<comment type="similarity">
    <text evidence="1 7">Belongs to the class-II aminoacyl-tRNA synthetase family. Type 1 subfamily.</text>
</comment>
<evidence type="ECO:0000256" key="6">
    <source>
        <dbReference type="ARBA" id="ARBA00023146"/>
    </source>
</evidence>
<dbReference type="GO" id="GO:0005524">
    <property type="term" value="F:ATP binding"/>
    <property type="evidence" value="ECO:0007669"/>
    <property type="project" value="UniProtKB-UniRule"/>
</dbReference>
<dbReference type="InterPro" id="IPR002312">
    <property type="entry name" value="Asp/Asn-tRNA-synth_IIb"/>
</dbReference>
<evidence type="ECO:0000313" key="10">
    <source>
        <dbReference type="Proteomes" id="UP000698963"/>
    </source>
</evidence>
<comment type="subcellular location">
    <subcellularLocation>
        <location evidence="7">Cytoplasm</location>
    </subcellularLocation>
</comment>
<dbReference type="SUPFAM" id="SSF50249">
    <property type="entry name" value="Nucleic acid-binding proteins"/>
    <property type="match status" value="1"/>
</dbReference>
<reference evidence="9" key="2">
    <citation type="submission" date="2021-09" db="EMBL/GenBank/DDBJ databases">
        <authorList>
            <person name="Gilroy R."/>
        </authorList>
    </citation>
    <scope>NUCLEOTIDE SEQUENCE</scope>
    <source>
        <strain evidence="9">ChiGjej2B2-19336</strain>
    </source>
</reference>
<evidence type="ECO:0000313" key="9">
    <source>
        <dbReference type="EMBL" id="HJD97778.1"/>
    </source>
</evidence>
<dbReference type="RefSeq" id="WP_304122822.1">
    <property type="nucleotide sequence ID" value="NZ_DYZA01000182.1"/>
</dbReference>
<dbReference type="PANTHER" id="PTHR22594">
    <property type="entry name" value="ASPARTYL/LYSYL-TRNA SYNTHETASE"/>
    <property type="match status" value="1"/>
</dbReference>
<sequence>MSQFEENEKTVVDIQKEHGRYIKPLGDWKRSHHCNDLTIADDGKTVCLMGWVQYRRDHGGLIFVDLRDRDGLTQVVFSPEIAPEAHKDAHILRSEYVIAIKGRVRPRPEGMTNPNLHTGEIEVVVLEWKLLNTAKTPPFLVEDRTDCSESVRLQYRYLDLRRPSMANNLRTRHKIVQACRNYLNELDFLEVETPYLTKSTPEGARDFLVPSRMAPGEFYALPQSPQQFKQMLMMSGVDRYYQVARCFRDEDLRADRQPEFTQVDIEMSFVNEDQVMSMAEGLIARVFKEALGVDIALPLQRMPYDEAMRDYGSDKPDTRFGLKLKDVTAIVHGSAFKLFSGAKLVKALRVPGGATMTRKEIDELTDFVKGFGAQGLAWIKIHENEWQSPIAKFLSEEERAGLTEACGLEVGDIVFFQAGEPGLVNNALGSLRVKLGNKLGLIPENTWNLLWVTDFPLFEYSEEEQRWVACHHPFTAAQDESYDIMLSDPARAKARAYDMVLNGNEIGGGSIRIHNPADQTRMFEGLGFTEEAAKAQFGYFIQALDYGTPPHGGIAFGLDRVAMLLTGASSIRDVIAFPKNQKAACLLTDAPSPVDNKQLRELGIRLREKAAPAPGTAAE</sequence>
<dbReference type="Gene3D" id="3.30.930.10">
    <property type="entry name" value="Bira Bifunctional Protein, Domain 2"/>
    <property type="match status" value="1"/>
</dbReference>
<keyword evidence="2 7" id="KW-0436">Ligase</keyword>
<dbReference type="CDD" id="cd00777">
    <property type="entry name" value="AspRS_core"/>
    <property type="match status" value="1"/>
</dbReference>
<dbReference type="AlphaFoldDB" id="A0A921AX56"/>
<dbReference type="PANTHER" id="PTHR22594:SF5">
    <property type="entry name" value="ASPARTATE--TRNA LIGASE, MITOCHONDRIAL"/>
    <property type="match status" value="1"/>
</dbReference>
<dbReference type="EMBL" id="DYZA01000182">
    <property type="protein sequence ID" value="HJD97778.1"/>
    <property type="molecule type" value="Genomic_DNA"/>
</dbReference>
<feature type="binding site" evidence="7">
    <location>
        <position position="505"/>
    </location>
    <ligand>
        <name>ATP</name>
        <dbReference type="ChEBI" id="CHEBI:30616"/>
    </ligand>
</feature>
<dbReference type="SUPFAM" id="SSF55261">
    <property type="entry name" value="GAD domain-like"/>
    <property type="match status" value="1"/>
</dbReference>
<keyword evidence="3 7" id="KW-0547">Nucleotide-binding</keyword>
<dbReference type="InterPro" id="IPR045864">
    <property type="entry name" value="aa-tRNA-synth_II/BPL/LPL"/>
</dbReference>
<feature type="binding site" evidence="7">
    <location>
        <position position="202"/>
    </location>
    <ligand>
        <name>L-aspartate</name>
        <dbReference type="ChEBI" id="CHEBI:29991"/>
    </ligand>
</feature>
<comment type="function">
    <text evidence="7">Aspartyl-tRNA synthetase with relaxed tRNA specificity since it is able to aspartylate not only its cognate tRNA(Asp) but also tRNA(Asn). Reaction proceeds in two steps: L-aspartate is first activated by ATP to form Asp-AMP and then transferred to the acceptor end of tRNA(Asp/Asn).</text>
</comment>
<feature type="site" description="Important for tRNA non-discrimination" evidence="7">
    <location>
        <position position="58"/>
    </location>
</feature>
<dbReference type="GO" id="GO:0006422">
    <property type="term" value="P:aspartyl-tRNA aminoacylation"/>
    <property type="evidence" value="ECO:0007669"/>
    <property type="project" value="UniProtKB-UniRule"/>
</dbReference>
<keyword evidence="7" id="KW-0963">Cytoplasm</keyword>
<dbReference type="Gene3D" id="2.40.50.140">
    <property type="entry name" value="Nucleic acid-binding proteins"/>
    <property type="match status" value="1"/>
</dbReference>
<keyword evidence="4 7" id="KW-0067">ATP-binding</keyword>
<gene>
    <name evidence="7 9" type="primary">aspS</name>
    <name evidence="9" type="ORF">K8W16_09055</name>
</gene>
<dbReference type="PRINTS" id="PR01042">
    <property type="entry name" value="TRNASYNTHASP"/>
</dbReference>
<feature type="site" description="Important for tRNA non-discrimination" evidence="7">
    <location>
        <position position="110"/>
    </location>
</feature>
<feature type="binding site" evidence="7">
    <location>
        <position position="248"/>
    </location>
    <ligand>
        <name>L-aspartate</name>
        <dbReference type="ChEBI" id="CHEBI:29991"/>
    </ligand>
</feature>
<feature type="binding site" evidence="7">
    <location>
        <begin position="248"/>
        <end position="250"/>
    </location>
    <ligand>
        <name>ATP</name>
        <dbReference type="ChEBI" id="CHEBI:30616"/>
    </ligand>
</feature>
<feature type="domain" description="Aminoacyl-transfer RNA synthetases class-II family profile" evidence="8">
    <location>
        <begin position="169"/>
        <end position="578"/>
    </location>
</feature>
<dbReference type="Pfam" id="PF00152">
    <property type="entry name" value="tRNA-synt_2"/>
    <property type="match status" value="1"/>
</dbReference>
<reference evidence="9" key="1">
    <citation type="journal article" date="2021" name="PeerJ">
        <title>Extensive microbial diversity within the chicken gut microbiome revealed by metagenomics and culture.</title>
        <authorList>
            <person name="Gilroy R."/>
            <person name="Ravi A."/>
            <person name="Getino M."/>
            <person name="Pursley I."/>
            <person name="Horton D.L."/>
            <person name="Alikhan N.F."/>
            <person name="Baker D."/>
            <person name="Gharbi K."/>
            <person name="Hall N."/>
            <person name="Watson M."/>
            <person name="Adriaenssens E.M."/>
            <person name="Foster-Nyarko E."/>
            <person name="Jarju S."/>
            <person name="Secka A."/>
            <person name="Antonio M."/>
            <person name="Oren A."/>
            <person name="Chaudhuri R.R."/>
            <person name="La Ragione R."/>
            <person name="Hildebrand F."/>
            <person name="Pallen M.J."/>
        </authorList>
    </citation>
    <scope>NUCLEOTIDE SEQUENCE</scope>
    <source>
        <strain evidence="9">ChiGjej2B2-19336</strain>
    </source>
</reference>
<name>A0A921AX56_9BACT</name>
<comment type="caution">
    <text evidence="9">The sequence shown here is derived from an EMBL/GenBank/DDBJ whole genome shotgun (WGS) entry which is preliminary data.</text>
</comment>
<dbReference type="Pfam" id="PF02938">
    <property type="entry name" value="GAD"/>
    <property type="match status" value="1"/>
</dbReference>
<dbReference type="NCBIfam" id="TIGR00459">
    <property type="entry name" value="aspS_bact"/>
    <property type="match status" value="1"/>
</dbReference>
<dbReference type="InterPro" id="IPR004524">
    <property type="entry name" value="Asp-tRNA-ligase_1"/>
</dbReference>
<dbReference type="GO" id="GO:0050560">
    <property type="term" value="F:aspartate-tRNA(Asn) ligase activity"/>
    <property type="evidence" value="ECO:0007669"/>
    <property type="project" value="UniProtKB-EC"/>
</dbReference>
<keyword evidence="5 7" id="KW-0648">Protein biosynthesis</keyword>
<dbReference type="InterPro" id="IPR004115">
    <property type="entry name" value="GAD-like_sf"/>
</dbReference>
<dbReference type="Pfam" id="PF01336">
    <property type="entry name" value="tRNA_anti-codon"/>
    <property type="match status" value="1"/>
</dbReference>
<evidence type="ECO:0000256" key="3">
    <source>
        <dbReference type="ARBA" id="ARBA00022741"/>
    </source>
</evidence>
<dbReference type="NCBIfam" id="NF001750">
    <property type="entry name" value="PRK00476.1"/>
    <property type="match status" value="1"/>
</dbReference>
<dbReference type="InterPro" id="IPR006195">
    <property type="entry name" value="aa-tRNA-synth_II"/>
</dbReference>
<dbReference type="GO" id="GO:0003676">
    <property type="term" value="F:nucleic acid binding"/>
    <property type="evidence" value="ECO:0007669"/>
    <property type="project" value="InterPro"/>
</dbReference>